<evidence type="ECO:0000313" key="6">
    <source>
        <dbReference type="Proteomes" id="UP001500837"/>
    </source>
</evidence>
<dbReference type="PROSITE" id="PS51084">
    <property type="entry name" value="HIT_2"/>
    <property type="match status" value="1"/>
</dbReference>
<reference evidence="5 6" key="1">
    <citation type="journal article" date="2019" name="Int. J. Syst. Evol. Microbiol.">
        <title>The Global Catalogue of Microorganisms (GCM) 10K type strain sequencing project: providing services to taxonomists for standard genome sequencing and annotation.</title>
        <authorList>
            <consortium name="The Broad Institute Genomics Platform"/>
            <consortium name="The Broad Institute Genome Sequencing Center for Infectious Disease"/>
            <person name="Wu L."/>
            <person name="Ma J."/>
        </authorList>
    </citation>
    <scope>NUCLEOTIDE SEQUENCE [LARGE SCALE GENOMIC DNA]</scope>
    <source>
        <strain evidence="5 6">JCM 16330</strain>
    </source>
</reference>
<gene>
    <name evidence="5" type="ORF">GCM10009066_15960</name>
</gene>
<dbReference type="InterPro" id="IPR039384">
    <property type="entry name" value="HINT"/>
</dbReference>
<accession>A0AAV3S8W2</accession>
<proteinExistence type="predicted"/>
<feature type="active site" description="Tele-AMP-histidine intermediate" evidence="1">
    <location>
        <position position="99"/>
    </location>
</feature>
<dbReference type="GO" id="GO:0009117">
    <property type="term" value="P:nucleotide metabolic process"/>
    <property type="evidence" value="ECO:0007669"/>
    <property type="project" value="TreeGrafter"/>
</dbReference>
<evidence type="ECO:0000256" key="1">
    <source>
        <dbReference type="PIRSR" id="PIRSR601310-1"/>
    </source>
</evidence>
<dbReference type="GO" id="GO:0003824">
    <property type="term" value="F:catalytic activity"/>
    <property type="evidence" value="ECO:0007669"/>
    <property type="project" value="InterPro"/>
</dbReference>
<name>A0AAV3S8W2_9EURY</name>
<dbReference type="SUPFAM" id="SSF54197">
    <property type="entry name" value="HIT-like"/>
    <property type="match status" value="1"/>
</dbReference>
<dbReference type="PANTHER" id="PTHR46648">
    <property type="entry name" value="HIT FAMILY PROTEIN 1"/>
    <property type="match status" value="1"/>
</dbReference>
<dbReference type="Proteomes" id="UP001500837">
    <property type="component" value="Unassembled WGS sequence"/>
</dbReference>
<keyword evidence="6" id="KW-1185">Reference proteome</keyword>
<dbReference type="Pfam" id="PF01230">
    <property type="entry name" value="HIT"/>
    <property type="match status" value="1"/>
</dbReference>
<organism evidence="5 6">
    <name type="scientific">Halarchaeum salinum</name>
    <dbReference type="NCBI Taxonomy" id="489912"/>
    <lineage>
        <taxon>Archaea</taxon>
        <taxon>Methanobacteriati</taxon>
        <taxon>Methanobacteriota</taxon>
        <taxon>Stenosarchaea group</taxon>
        <taxon>Halobacteria</taxon>
        <taxon>Halobacteriales</taxon>
        <taxon>Halobacteriaceae</taxon>
    </lineage>
</organism>
<evidence type="ECO:0000256" key="2">
    <source>
        <dbReference type="PIRSR" id="PIRSR601310-3"/>
    </source>
</evidence>
<dbReference type="InterPro" id="IPR001310">
    <property type="entry name" value="Histidine_triad_HIT"/>
</dbReference>
<feature type="domain" description="HIT" evidence="4">
    <location>
        <begin position="5"/>
        <end position="113"/>
    </location>
</feature>
<evidence type="ECO:0000259" key="4">
    <source>
        <dbReference type="PROSITE" id="PS51084"/>
    </source>
</evidence>
<dbReference type="RefSeq" id="WP_343749270.1">
    <property type="nucleotide sequence ID" value="NZ_BAAABL010000044.1"/>
</dbReference>
<protein>
    <submittedName>
        <fullName evidence="5">HIT family protein</fullName>
    </submittedName>
</protein>
<dbReference type="InterPro" id="IPR011146">
    <property type="entry name" value="HIT-like"/>
</dbReference>
<sequence>MSDCVFCEIVAGEQSAHHLYEDDRTLAFLDTAPATEGHALVVPKTHHETLTDMPGDLASAVFWTAQRVARGVEDAIEPDGVSVVQSNGAAAGQEIAHAHVHVVPRYEDDDVTLAWPDDAEVDAETARRLREHV</sequence>
<feature type="short sequence motif" description="Histidine triad motif" evidence="2 3">
    <location>
        <begin position="97"/>
        <end position="101"/>
    </location>
</feature>
<dbReference type="Gene3D" id="3.30.428.10">
    <property type="entry name" value="HIT-like"/>
    <property type="match status" value="1"/>
</dbReference>
<comment type="caution">
    <text evidence="5">The sequence shown here is derived from an EMBL/GenBank/DDBJ whole genome shotgun (WGS) entry which is preliminary data.</text>
</comment>
<dbReference type="PRINTS" id="PR00332">
    <property type="entry name" value="HISTRIAD"/>
</dbReference>
<evidence type="ECO:0000256" key="3">
    <source>
        <dbReference type="PROSITE-ProRule" id="PRU00464"/>
    </source>
</evidence>
<dbReference type="EMBL" id="BAAABL010000044">
    <property type="protein sequence ID" value="GAA0302690.1"/>
    <property type="molecule type" value="Genomic_DNA"/>
</dbReference>
<dbReference type="CDD" id="cd01277">
    <property type="entry name" value="HINT_subgroup"/>
    <property type="match status" value="1"/>
</dbReference>
<evidence type="ECO:0000313" key="5">
    <source>
        <dbReference type="EMBL" id="GAA0302690.1"/>
    </source>
</evidence>
<dbReference type="PANTHER" id="PTHR46648:SF1">
    <property type="entry name" value="ADENOSINE 5'-MONOPHOSPHORAMIDASE HNT1"/>
    <property type="match status" value="1"/>
</dbReference>
<dbReference type="AlphaFoldDB" id="A0AAV3S8W2"/>
<dbReference type="InterPro" id="IPR036265">
    <property type="entry name" value="HIT-like_sf"/>
</dbReference>